<evidence type="ECO:0008006" key="2">
    <source>
        <dbReference type="Google" id="ProtNLM"/>
    </source>
</evidence>
<dbReference type="Gene3D" id="3.40.50.2000">
    <property type="entry name" value="Glycogen Phosphorylase B"/>
    <property type="match status" value="1"/>
</dbReference>
<reference evidence="1" key="1">
    <citation type="journal article" date="2014" name="Front. Microbiol.">
        <title>High frequency of phylogenetically diverse reductive dehalogenase-homologous genes in deep subseafloor sedimentary metagenomes.</title>
        <authorList>
            <person name="Kawai M."/>
            <person name="Futagami T."/>
            <person name="Toyoda A."/>
            <person name="Takaki Y."/>
            <person name="Nishi S."/>
            <person name="Hori S."/>
            <person name="Arai W."/>
            <person name="Tsubouchi T."/>
            <person name="Morono Y."/>
            <person name="Uchiyama I."/>
            <person name="Ito T."/>
            <person name="Fujiyama A."/>
            <person name="Inagaki F."/>
            <person name="Takami H."/>
        </authorList>
    </citation>
    <scope>NUCLEOTIDE SEQUENCE</scope>
    <source>
        <strain evidence="1">Expedition CK06-06</strain>
    </source>
</reference>
<feature type="non-terminal residue" evidence="1">
    <location>
        <position position="276"/>
    </location>
</feature>
<comment type="caution">
    <text evidence="1">The sequence shown here is derived from an EMBL/GenBank/DDBJ whole genome shotgun (WGS) entry which is preliminary data.</text>
</comment>
<dbReference type="SUPFAM" id="SSF53756">
    <property type="entry name" value="UDP-Glycosyltransferase/glycogen phosphorylase"/>
    <property type="match status" value="1"/>
</dbReference>
<gene>
    <name evidence="1" type="ORF">S01H4_48380</name>
</gene>
<dbReference type="EMBL" id="BART01027270">
    <property type="protein sequence ID" value="GAG91400.1"/>
    <property type="molecule type" value="Genomic_DNA"/>
</dbReference>
<proteinExistence type="predicted"/>
<sequence length="276" mass="32100">LKFAEYLIQFGWQPIVLTANESVYSVVDTQVSIPDHIKVYRCHSFDAARDFSVNGKYFDWSKVPDRWWTWAIKAIPLGKLLIEKYKPNVIWSTYPVSTAHYIGYKLHKNSQIPWIADYRDPLQCRYDPHAQKYSSVAKWIEKETIENSTKAVFTTERAAQLYRRLYPDELLSKFSVIENGFDEANFTDIEPSHNKRDPRFKLLHSGAIYPTGRDPEVLFNAVSALKKSDVINTDNFVLIFRGAVKSEMYIKKIAALNINDLVEFRPNISYKDSLEE</sequence>
<protein>
    <recommendedName>
        <fullName evidence="2">Glycosyltransferase subfamily 4-like N-terminal domain-containing protein</fullName>
    </recommendedName>
</protein>
<accession>X1B8F6</accession>
<evidence type="ECO:0000313" key="1">
    <source>
        <dbReference type="EMBL" id="GAG91400.1"/>
    </source>
</evidence>
<organism evidence="1">
    <name type="scientific">marine sediment metagenome</name>
    <dbReference type="NCBI Taxonomy" id="412755"/>
    <lineage>
        <taxon>unclassified sequences</taxon>
        <taxon>metagenomes</taxon>
        <taxon>ecological metagenomes</taxon>
    </lineage>
</organism>
<dbReference type="AlphaFoldDB" id="X1B8F6"/>
<feature type="non-terminal residue" evidence="1">
    <location>
        <position position="1"/>
    </location>
</feature>
<name>X1B8F6_9ZZZZ</name>